<dbReference type="EMBL" id="JBBAYM010000043">
    <property type="protein sequence ID" value="MEI5615899.1"/>
    <property type="molecule type" value="Genomic_DNA"/>
</dbReference>
<reference evidence="1 2" key="1">
    <citation type="submission" date="2024-03" db="EMBL/GenBank/DDBJ databases">
        <title>First Report of Pectobacterium brasiliscabiei causing potato scab in china.</title>
        <authorList>
            <person name="Handique U."/>
        </authorList>
    </citation>
    <scope>NUCLEOTIDE SEQUENCE [LARGE SCALE GENOMIC DNA]</scope>
    <source>
        <strain evidence="1 2">ZRIMU1503</strain>
    </source>
</reference>
<organism evidence="1 2">
    <name type="scientific">Streptomyces brasiliscabiei</name>
    <dbReference type="NCBI Taxonomy" id="2736302"/>
    <lineage>
        <taxon>Bacteria</taxon>
        <taxon>Bacillati</taxon>
        <taxon>Actinomycetota</taxon>
        <taxon>Actinomycetes</taxon>
        <taxon>Kitasatosporales</taxon>
        <taxon>Streptomycetaceae</taxon>
        <taxon>Streptomyces</taxon>
    </lineage>
</organism>
<keyword evidence="2" id="KW-1185">Reference proteome</keyword>
<sequence>MPGHPGHWWLACDVSNYGIACRHCNSGGARYNGVREGRAKGSQFPVIGGTRACASADDLDREQPLLLDPAHHSDPDLLGFDSAGYARRSSTPYSQAEAKRGLCRADETIRILALNDSHLVPLRSRLMRAVGVLARYGDDPAIQQLIDDKVGPKAPYSSAAAMALALQRACDGPAAAPTPAATTPGITPTIDPTRSRVDLHDLLEHLDPDDLKAGITLTGRREKKAHQAVLNHEGQINVLGRPWRTPTTAARAATGSNKIDGWDFWRLTIAGVEQTLAEFRATHFPATAPV</sequence>
<gene>
    <name evidence="1" type="ORF">WB403_43060</name>
</gene>
<accession>A0ABU8GRS9</accession>
<dbReference type="GO" id="GO:0004519">
    <property type="term" value="F:endonuclease activity"/>
    <property type="evidence" value="ECO:0007669"/>
    <property type="project" value="UniProtKB-KW"/>
</dbReference>
<dbReference type="RefSeq" id="WP_059048101.1">
    <property type="nucleotide sequence ID" value="NZ_JABRXD010000008.1"/>
</dbReference>
<keyword evidence="1" id="KW-0540">Nuclease</keyword>
<keyword evidence="1" id="KW-0378">Hydrolase</keyword>
<keyword evidence="1" id="KW-0255">Endonuclease</keyword>
<protein>
    <submittedName>
        <fullName evidence="1">HNH endonuclease</fullName>
    </submittedName>
</protein>
<evidence type="ECO:0000313" key="1">
    <source>
        <dbReference type="EMBL" id="MEI5615899.1"/>
    </source>
</evidence>
<dbReference type="Proteomes" id="UP001365781">
    <property type="component" value="Unassembled WGS sequence"/>
</dbReference>
<evidence type="ECO:0000313" key="2">
    <source>
        <dbReference type="Proteomes" id="UP001365781"/>
    </source>
</evidence>
<name>A0ABU8GRS9_9ACTN</name>
<comment type="caution">
    <text evidence="1">The sequence shown here is derived from an EMBL/GenBank/DDBJ whole genome shotgun (WGS) entry which is preliminary data.</text>
</comment>
<proteinExistence type="predicted"/>